<keyword evidence="4 8" id="KW-0812">Transmembrane</keyword>
<keyword evidence="6 8" id="KW-1133">Transmembrane helix</keyword>
<evidence type="ECO:0000313" key="11">
    <source>
        <dbReference type="Proteomes" id="UP000199103"/>
    </source>
</evidence>
<dbReference type="NCBIfam" id="TIGR01726">
    <property type="entry name" value="HEQRo_perm_3TM"/>
    <property type="match status" value="1"/>
</dbReference>
<organism evidence="10 11">
    <name type="scientific">Microlunatus soli</name>
    <dbReference type="NCBI Taxonomy" id="630515"/>
    <lineage>
        <taxon>Bacteria</taxon>
        <taxon>Bacillati</taxon>
        <taxon>Actinomycetota</taxon>
        <taxon>Actinomycetes</taxon>
        <taxon>Propionibacteriales</taxon>
        <taxon>Propionibacteriaceae</taxon>
        <taxon>Microlunatus</taxon>
    </lineage>
</organism>
<feature type="transmembrane region" description="Helical" evidence="8">
    <location>
        <begin position="29"/>
        <end position="49"/>
    </location>
</feature>
<feature type="transmembrane region" description="Helical" evidence="8">
    <location>
        <begin position="222"/>
        <end position="242"/>
    </location>
</feature>
<dbReference type="GO" id="GO:0006865">
    <property type="term" value="P:amino acid transport"/>
    <property type="evidence" value="ECO:0007669"/>
    <property type="project" value="UniProtKB-KW"/>
</dbReference>
<dbReference type="Proteomes" id="UP000199103">
    <property type="component" value="Chromosome I"/>
</dbReference>
<keyword evidence="2 8" id="KW-0813">Transport</keyword>
<evidence type="ECO:0000256" key="6">
    <source>
        <dbReference type="ARBA" id="ARBA00022989"/>
    </source>
</evidence>
<dbReference type="Gene3D" id="1.10.3720.10">
    <property type="entry name" value="MetI-like"/>
    <property type="match status" value="1"/>
</dbReference>
<evidence type="ECO:0000313" key="10">
    <source>
        <dbReference type="EMBL" id="SDT38459.1"/>
    </source>
</evidence>
<dbReference type="PANTHER" id="PTHR30614">
    <property type="entry name" value="MEMBRANE COMPONENT OF AMINO ACID ABC TRANSPORTER"/>
    <property type="match status" value="1"/>
</dbReference>
<feature type="transmembrane region" description="Helical" evidence="8">
    <location>
        <begin position="254"/>
        <end position="275"/>
    </location>
</feature>
<dbReference type="OrthoDB" id="92598at2"/>
<evidence type="ECO:0000256" key="7">
    <source>
        <dbReference type="ARBA" id="ARBA00023136"/>
    </source>
</evidence>
<evidence type="ECO:0000256" key="5">
    <source>
        <dbReference type="ARBA" id="ARBA00022970"/>
    </source>
</evidence>
<dbReference type="InterPro" id="IPR035906">
    <property type="entry name" value="MetI-like_sf"/>
</dbReference>
<evidence type="ECO:0000259" key="9">
    <source>
        <dbReference type="PROSITE" id="PS50928"/>
    </source>
</evidence>
<dbReference type="InterPro" id="IPR043429">
    <property type="entry name" value="ArtM/GltK/GlnP/TcyL/YhdX-like"/>
</dbReference>
<dbReference type="Pfam" id="PF00528">
    <property type="entry name" value="BPD_transp_1"/>
    <property type="match status" value="1"/>
</dbReference>
<dbReference type="EMBL" id="LT629772">
    <property type="protein sequence ID" value="SDT38459.1"/>
    <property type="molecule type" value="Genomic_DNA"/>
</dbReference>
<dbReference type="AlphaFoldDB" id="A0A1H1ZXX8"/>
<sequence length="317" mass="34592">MSAVPANDVAPAAGRDVAGATHRIRWGQWIARVAVVLIAIGLIKFLITNEKFEWSVVWAWFRAPSVGKALWTTIWLSAVSMVIGLVFGVLVAVARMARNRLVSGLAGVYVWFFRGTPLLVQLIFWFNLAALLPRLSISIPFGPELVSWDTNQVITPVTAAILGLGLNEVAYMAEIIRGGLLSVDPGQREAAKAFGMNSGRALRRVVLPQAMRSIIPPTGNQLINMVKATAMVSVIAMSDLLYTVQSVYNRTFQTIPLLLVAVVWYLIVTTVLNIVQSFIEFHFSRGTAAGESSFAALVTGWFRSRRPAAQLTGGDPR</sequence>
<name>A0A1H1ZXX8_9ACTN</name>
<dbReference type="RefSeq" id="WP_091529724.1">
    <property type="nucleotide sequence ID" value="NZ_LT629772.1"/>
</dbReference>
<proteinExistence type="inferred from homology"/>
<keyword evidence="7 8" id="KW-0472">Membrane</keyword>
<gene>
    <name evidence="10" type="ORF">SAMN04489812_5528</name>
</gene>
<feature type="transmembrane region" description="Helical" evidence="8">
    <location>
        <begin position="106"/>
        <end position="133"/>
    </location>
</feature>
<dbReference type="STRING" id="630515.SAMN04489812_5528"/>
<dbReference type="FunFam" id="1.10.3720.10:FF:000006">
    <property type="entry name" value="Glutamate/aspartate ABC transporter, permease protein GltK"/>
    <property type="match status" value="1"/>
</dbReference>
<protein>
    <submittedName>
        <fullName evidence="10">Polar amino acid transport system permease protein</fullName>
    </submittedName>
</protein>
<comment type="subcellular location">
    <subcellularLocation>
        <location evidence="1 8">Cell membrane</location>
        <topology evidence="1 8">Multi-pass membrane protein</topology>
    </subcellularLocation>
</comment>
<dbReference type="GO" id="GO:0043190">
    <property type="term" value="C:ATP-binding cassette (ABC) transporter complex"/>
    <property type="evidence" value="ECO:0007669"/>
    <property type="project" value="InterPro"/>
</dbReference>
<dbReference type="InterPro" id="IPR000515">
    <property type="entry name" value="MetI-like"/>
</dbReference>
<reference evidence="10 11" key="1">
    <citation type="submission" date="2016-10" db="EMBL/GenBank/DDBJ databases">
        <authorList>
            <person name="de Groot N.N."/>
        </authorList>
    </citation>
    <scope>NUCLEOTIDE SEQUENCE [LARGE SCALE GENOMIC DNA]</scope>
    <source>
        <strain evidence="10 11">DSM 21800</strain>
    </source>
</reference>
<dbReference type="PROSITE" id="PS50928">
    <property type="entry name" value="ABC_TM1"/>
    <property type="match status" value="1"/>
</dbReference>
<dbReference type="SUPFAM" id="SSF161098">
    <property type="entry name" value="MetI-like"/>
    <property type="match status" value="1"/>
</dbReference>
<dbReference type="CDD" id="cd06261">
    <property type="entry name" value="TM_PBP2"/>
    <property type="match status" value="1"/>
</dbReference>
<evidence type="ECO:0000256" key="8">
    <source>
        <dbReference type="RuleBase" id="RU363032"/>
    </source>
</evidence>
<keyword evidence="5" id="KW-0029">Amino-acid transport</keyword>
<keyword evidence="11" id="KW-1185">Reference proteome</keyword>
<evidence type="ECO:0000256" key="2">
    <source>
        <dbReference type="ARBA" id="ARBA00022448"/>
    </source>
</evidence>
<accession>A0A1H1ZXX8</accession>
<evidence type="ECO:0000256" key="1">
    <source>
        <dbReference type="ARBA" id="ARBA00004651"/>
    </source>
</evidence>
<evidence type="ECO:0000256" key="3">
    <source>
        <dbReference type="ARBA" id="ARBA00022475"/>
    </source>
</evidence>
<dbReference type="GO" id="GO:0022857">
    <property type="term" value="F:transmembrane transporter activity"/>
    <property type="evidence" value="ECO:0007669"/>
    <property type="project" value="InterPro"/>
</dbReference>
<keyword evidence="3" id="KW-1003">Cell membrane</keyword>
<dbReference type="InterPro" id="IPR010065">
    <property type="entry name" value="AA_ABC_transptr_permease_3TM"/>
</dbReference>
<feature type="domain" description="ABC transmembrane type-1" evidence="9">
    <location>
        <begin position="70"/>
        <end position="276"/>
    </location>
</feature>
<feature type="transmembrane region" description="Helical" evidence="8">
    <location>
        <begin position="69"/>
        <end position="94"/>
    </location>
</feature>
<comment type="similarity">
    <text evidence="8">Belongs to the binding-protein-dependent transport system permease family.</text>
</comment>
<evidence type="ECO:0000256" key="4">
    <source>
        <dbReference type="ARBA" id="ARBA00022692"/>
    </source>
</evidence>
<dbReference type="PANTHER" id="PTHR30614:SF0">
    <property type="entry name" value="L-CYSTINE TRANSPORT SYSTEM PERMEASE PROTEIN TCYL"/>
    <property type="match status" value="1"/>
</dbReference>